<dbReference type="Pfam" id="PF00474">
    <property type="entry name" value="SSF"/>
    <property type="match status" value="2"/>
</dbReference>
<feature type="transmembrane region" description="Helical" evidence="13">
    <location>
        <begin position="537"/>
        <end position="557"/>
    </location>
</feature>
<feature type="transmembrane region" description="Helical" evidence="13">
    <location>
        <begin position="150"/>
        <end position="169"/>
    </location>
</feature>
<evidence type="ECO:0000313" key="14">
    <source>
        <dbReference type="EMBL" id="MCP9200698.1"/>
    </source>
</evidence>
<evidence type="ECO:0000256" key="13">
    <source>
        <dbReference type="SAM" id="Phobius"/>
    </source>
</evidence>
<dbReference type="PROSITE" id="PS50283">
    <property type="entry name" value="NA_SOLUT_SYMP_3"/>
    <property type="match status" value="1"/>
</dbReference>
<proteinExistence type="inferred from homology"/>
<evidence type="ECO:0000256" key="1">
    <source>
        <dbReference type="ARBA" id="ARBA00004651"/>
    </source>
</evidence>
<evidence type="ECO:0000256" key="4">
    <source>
        <dbReference type="ARBA" id="ARBA00022475"/>
    </source>
</evidence>
<dbReference type="GO" id="GO:0005886">
    <property type="term" value="C:plasma membrane"/>
    <property type="evidence" value="ECO:0007669"/>
    <property type="project" value="UniProtKB-SubCell"/>
</dbReference>
<dbReference type="InterPro" id="IPR051163">
    <property type="entry name" value="Sodium:Solute_Symporter_SSF"/>
</dbReference>
<keyword evidence="10" id="KW-0739">Sodium transport</keyword>
<feature type="transmembrane region" description="Helical" evidence="13">
    <location>
        <begin position="231"/>
        <end position="250"/>
    </location>
</feature>
<feature type="transmembrane region" description="Helical" evidence="13">
    <location>
        <begin position="181"/>
        <end position="199"/>
    </location>
</feature>
<feature type="transmembrane region" description="Helical" evidence="13">
    <location>
        <begin position="481"/>
        <end position="506"/>
    </location>
</feature>
<feature type="transmembrane region" description="Helical" evidence="13">
    <location>
        <begin position="453"/>
        <end position="475"/>
    </location>
</feature>
<dbReference type="RefSeq" id="WP_241551457.1">
    <property type="nucleotide sequence ID" value="NZ_JANCNS010000002.1"/>
</dbReference>
<feature type="coiled-coil region" evidence="12">
    <location>
        <begin position="322"/>
        <end position="378"/>
    </location>
</feature>
<feature type="transmembrane region" description="Helical" evidence="13">
    <location>
        <begin position="117"/>
        <end position="144"/>
    </location>
</feature>
<keyword evidence="15" id="KW-1185">Reference proteome</keyword>
<feature type="transmembrane region" description="Helical" evidence="13">
    <location>
        <begin position="271"/>
        <end position="296"/>
    </location>
</feature>
<feature type="transmembrane region" description="Helical" evidence="13">
    <location>
        <begin position="6"/>
        <end position="22"/>
    </location>
</feature>
<dbReference type="PANTHER" id="PTHR42985">
    <property type="entry name" value="SODIUM-COUPLED MONOCARBOXYLATE TRANSPORTER"/>
    <property type="match status" value="1"/>
</dbReference>
<feature type="transmembrane region" description="Helical" evidence="13">
    <location>
        <begin position="74"/>
        <end position="96"/>
    </location>
</feature>
<protein>
    <submittedName>
        <fullName evidence="14">Sodium:solute symporter</fullName>
    </submittedName>
</protein>
<comment type="similarity">
    <text evidence="2 11">Belongs to the sodium:solute symporter (SSF) (TC 2.A.21) family.</text>
</comment>
<dbReference type="GO" id="GO:0015293">
    <property type="term" value="F:symporter activity"/>
    <property type="evidence" value="ECO:0007669"/>
    <property type="project" value="TreeGrafter"/>
</dbReference>
<comment type="caution">
    <text evidence="14">The sequence shown here is derived from an EMBL/GenBank/DDBJ whole genome shotgun (WGS) entry which is preliminary data.</text>
</comment>
<evidence type="ECO:0000256" key="6">
    <source>
        <dbReference type="ARBA" id="ARBA00022989"/>
    </source>
</evidence>
<evidence type="ECO:0000256" key="2">
    <source>
        <dbReference type="ARBA" id="ARBA00006434"/>
    </source>
</evidence>
<comment type="subcellular location">
    <subcellularLocation>
        <location evidence="1">Cell membrane</location>
        <topology evidence="1">Multi-pass membrane protein</topology>
    </subcellularLocation>
</comment>
<keyword evidence="12" id="KW-0175">Coiled coil</keyword>
<dbReference type="Proteomes" id="UP001155280">
    <property type="component" value="Unassembled WGS sequence"/>
</dbReference>
<organism evidence="14 15">
    <name type="scientific">Christiangramia oceanisediminis</name>
    <dbReference type="NCBI Taxonomy" id="2920386"/>
    <lineage>
        <taxon>Bacteria</taxon>
        <taxon>Pseudomonadati</taxon>
        <taxon>Bacteroidota</taxon>
        <taxon>Flavobacteriia</taxon>
        <taxon>Flavobacteriales</taxon>
        <taxon>Flavobacteriaceae</taxon>
        <taxon>Christiangramia</taxon>
    </lineage>
</organism>
<evidence type="ECO:0000256" key="12">
    <source>
        <dbReference type="SAM" id="Coils"/>
    </source>
</evidence>
<dbReference type="PANTHER" id="PTHR42985:SF47">
    <property type="entry name" value="INTEGRAL MEMBRANE TRANSPORT PROTEIN"/>
    <property type="match status" value="1"/>
</dbReference>
<keyword evidence="5 13" id="KW-0812">Transmembrane</keyword>
<feature type="transmembrane region" description="Helical" evidence="13">
    <location>
        <begin position="42"/>
        <end position="62"/>
    </location>
</feature>
<keyword evidence="9 13" id="KW-0472">Membrane</keyword>
<dbReference type="AlphaFoldDB" id="A0A9X2KYF8"/>
<evidence type="ECO:0000256" key="7">
    <source>
        <dbReference type="ARBA" id="ARBA00023053"/>
    </source>
</evidence>
<name>A0A9X2KYF8_9FLAO</name>
<keyword evidence="8" id="KW-0406">Ion transport</keyword>
<evidence type="ECO:0000313" key="15">
    <source>
        <dbReference type="Proteomes" id="UP001155280"/>
    </source>
</evidence>
<accession>A0A9X2KYF8</accession>
<dbReference type="Gene3D" id="1.20.1730.10">
    <property type="entry name" value="Sodium/glucose cotransporter"/>
    <property type="match status" value="1"/>
</dbReference>
<dbReference type="GO" id="GO:0006814">
    <property type="term" value="P:sodium ion transport"/>
    <property type="evidence" value="ECO:0007669"/>
    <property type="project" value="UniProtKB-KW"/>
</dbReference>
<evidence type="ECO:0000256" key="3">
    <source>
        <dbReference type="ARBA" id="ARBA00022448"/>
    </source>
</evidence>
<keyword evidence="6 13" id="KW-1133">Transmembrane helix</keyword>
<keyword evidence="3" id="KW-0813">Transport</keyword>
<gene>
    <name evidence="14" type="ORF">MKO06_12320</name>
</gene>
<evidence type="ECO:0000256" key="8">
    <source>
        <dbReference type="ARBA" id="ARBA00023065"/>
    </source>
</evidence>
<evidence type="ECO:0000256" key="9">
    <source>
        <dbReference type="ARBA" id="ARBA00023136"/>
    </source>
</evidence>
<dbReference type="InterPro" id="IPR001734">
    <property type="entry name" value="Na/solute_symporter"/>
</dbReference>
<feature type="transmembrane region" description="Helical" evidence="13">
    <location>
        <begin position="408"/>
        <end position="432"/>
    </location>
</feature>
<dbReference type="EMBL" id="JANCNS010000002">
    <property type="protein sequence ID" value="MCP9200698.1"/>
    <property type="molecule type" value="Genomic_DNA"/>
</dbReference>
<evidence type="ECO:0000256" key="10">
    <source>
        <dbReference type="ARBA" id="ARBA00023201"/>
    </source>
</evidence>
<evidence type="ECO:0000256" key="5">
    <source>
        <dbReference type="ARBA" id="ARBA00022692"/>
    </source>
</evidence>
<dbReference type="InterPro" id="IPR038377">
    <property type="entry name" value="Na/Glc_symporter_sf"/>
</dbReference>
<sequence>MELIDWIVLIGTIIFIVWFGIYKSRGSKNVKDYIGGGKDAQWWTIGLSVMATQASAITFLSTPGQAYHDGMGFVQFYFGLPIAMVIICLVFIPIYHRLNVYTAYEYLESRFDRKTRTLTAILFLVQRGLAAGITIFAPAIVLSAVLGWNLTYLTIIIGALVTIYTVSGGTKAVNVTHKQQMAVIFFGMIVAFFIILNYLPENVSIVNALEIAGTSGKMNILDYSFDLENRYTLWSGLIGGSFLALSYFGTDQSQVQRYLSGRSVRESQLGMLFNGFLKVPMQFFILLVGVMVFVFYQFNQAPLNFNPAATETVLNSKYAHQYEDLIIEHQEVQEQKNRLGLEYIESKENGSEAQITDLREKYLELDQQEREIREQARSFIDESDVEAESNDKDYVFIHFILNNLPRGFIGLLLAVILSAAMSSTASELNALASTTVIDLYKRNHREEKREAHYLNASKWFTLMWGLIAIAFASLADLFDNLIQLVNIIGSLFYGNVLGIFLLAFFIKMIKSNAVFVAALITQAIIFIVFEMEVIPYLWLNVLGCVLVMAIAFIIQLTKNTNNRIQTR</sequence>
<evidence type="ECO:0000256" key="11">
    <source>
        <dbReference type="RuleBase" id="RU362091"/>
    </source>
</evidence>
<keyword evidence="4" id="KW-1003">Cell membrane</keyword>
<keyword evidence="7" id="KW-0915">Sodium</keyword>
<reference evidence="14" key="1">
    <citation type="submission" date="2022-07" db="EMBL/GenBank/DDBJ databases">
        <title>Gramela sediminis sp. nov., isolated from deep-sea sediment of the Indian Ocean.</title>
        <authorList>
            <person name="Shi H."/>
        </authorList>
    </citation>
    <scope>NUCLEOTIDE SEQUENCE</scope>
    <source>
        <strain evidence="14">GC03-9</strain>
    </source>
</reference>
<dbReference type="CDD" id="cd11494">
    <property type="entry name" value="SLC5sbd_NIS-like_u2"/>
    <property type="match status" value="1"/>
</dbReference>
<feature type="transmembrane region" description="Helical" evidence="13">
    <location>
        <begin position="513"/>
        <end position="531"/>
    </location>
</feature>